<dbReference type="GO" id="GO:0045900">
    <property type="term" value="P:negative regulation of translational elongation"/>
    <property type="evidence" value="ECO:0007669"/>
    <property type="project" value="TreeGrafter"/>
</dbReference>
<dbReference type="PANTHER" id="PTHR33231">
    <property type="entry name" value="30S RIBOSOMAL PROTEIN"/>
    <property type="match status" value="1"/>
</dbReference>
<organism evidence="2 3">
    <name type="scientific">candidate division WOR-3 bacterium RBG_13_43_14</name>
    <dbReference type="NCBI Taxonomy" id="1802590"/>
    <lineage>
        <taxon>Bacteria</taxon>
        <taxon>Bacteria division WOR-3</taxon>
    </lineage>
</organism>
<evidence type="ECO:0000313" key="3">
    <source>
        <dbReference type="Proteomes" id="UP000177025"/>
    </source>
</evidence>
<dbReference type="GO" id="GO:0043024">
    <property type="term" value="F:ribosomal small subunit binding"/>
    <property type="evidence" value="ECO:0007669"/>
    <property type="project" value="TreeGrafter"/>
</dbReference>
<protein>
    <submittedName>
        <fullName evidence="2">Ribosomal subunit interface protein</fullName>
    </submittedName>
</protein>
<accession>A0A1F4U919</accession>
<reference evidence="2 3" key="1">
    <citation type="journal article" date="2016" name="Nat. Commun.">
        <title>Thousands of microbial genomes shed light on interconnected biogeochemical processes in an aquifer system.</title>
        <authorList>
            <person name="Anantharaman K."/>
            <person name="Brown C.T."/>
            <person name="Hug L.A."/>
            <person name="Sharon I."/>
            <person name="Castelle C.J."/>
            <person name="Probst A.J."/>
            <person name="Thomas B.C."/>
            <person name="Singh A."/>
            <person name="Wilkins M.J."/>
            <person name="Karaoz U."/>
            <person name="Brodie E.L."/>
            <person name="Williams K.H."/>
            <person name="Hubbard S.S."/>
            <person name="Banfield J.F."/>
        </authorList>
    </citation>
    <scope>NUCLEOTIDE SEQUENCE [LARGE SCALE GENOMIC DNA]</scope>
</reference>
<dbReference type="Pfam" id="PF02482">
    <property type="entry name" value="Ribosomal_S30AE"/>
    <property type="match status" value="1"/>
</dbReference>
<comment type="caution">
    <text evidence="2">The sequence shown here is derived from an EMBL/GenBank/DDBJ whole genome shotgun (WGS) entry which is preliminary data.</text>
</comment>
<gene>
    <name evidence="2" type="ORF">A2Y85_05905</name>
</gene>
<sequence length="105" mass="12464">MNLKIAARNFALTDMIQEYANKKLQKLERFSHHIINGELVMEKDKALSMVELNLSVKHSLITSKVKTPDIYEGINDVFRKVERQLKKYEEKFRGRKRVMQKSKRL</sequence>
<dbReference type="Gene3D" id="3.30.160.100">
    <property type="entry name" value="Ribosome hibernation promotion factor-like"/>
    <property type="match status" value="1"/>
</dbReference>
<dbReference type="AlphaFoldDB" id="A0A1F4U919"/>
<dbReference type="SUPFAM" id="SSF69754">
    <property type="entry name" value="Ribosome binding protein Y (YfiA homologue)"/>
    <property type="match status" value="1"/>
</dbReference>
<dbReference type="Proteomes" id="UP000177025">
    <property type="component" value="Unassembled WGS sequence"/>
</dbReference>
<evidence type="ECO:0000313" key="2">
    <source>
        <dbReference type="EMBL" id="OGC41458.1"/>
    </source>
</evidence>
<dbReference type="InterPro" id="IPR003489">
    <property type="entry name" value="RHF/RaiA"/>
</dbReference>
<name>A0A1F4U919_UNCW3</name>
<dbReference type="InterPro" id="IPR050574">
    <property type="entry name" value="HPF/YfiA_ribosome-assoc"/>
</dbReference>
<evidence type="ECO:0000256" key="1">
    <source>
        <dbReference type="ARBA" id="ARBA00022845"/>
    </source>
</evidence>
<keyword evidence="1" id="KW-0810">Translation regulation</keyword>
<dbReference type="InterPro" id="IPR036567">
    <property type="entry name" value="RHF-like"/>
</dbReference>
<dbReference type="CDD" id="cd00552">
    <property type="entry name" value="RaiA"/>
    <property type="match status" value="1"/>
</dbReference>
<proteinExistence type="predicted"/>
<dbReference type="PANTHER" id="PTHR33231:SF1">
    <property type="entry name" value="30S RIBOSOMAL PROTEIN"/>
    <property type="match status" value="1"/>
</dbReference>
<dbReference type="GO" id="GO:0022627">
    <property type="term" value="C:cytosolic small ribosomal subunit"/>
    <property type="evidence" value="ECO:0007669"/>
    <property type="project" value="TreeGrafter"/>
</dbReference>
<dbReference type="NCBIfam" id="TIGR00741">
    <property type="entry name" value="yfiA"/>
    <property type="match status" value="1"/>
</dbReference>
<dbReference type="EMBL" id="MEUM01000106">
    <property type="protein sequence ID" value="OGC41458.1"/>
    <property type="molecule type" value="Genomic_DNA"/>
</dbReference>